<accession>A0A2M9YCM4</accession>
<gene>
    <name evidence="2" type="ORF">CH362_08150</name>
</gene>
<keyword evidence="1" id="KW-1133">Transmembrane helix</keyword>
<name>A0A2M9YCM4_9LEPT</name>
<keyword evidence="3" id="KW-1185">Reference proteome</keyword>
<protein>
    <submittedName>
        <fullName evidence="2">Cobalt transporter</fullName>
    </submittedName>
</protein>
<dbReference type="RefSeq" id="WP_100709874.1">
    <property type="nucleotide sequence ID" value="NZ_NPDR01000003.1"/>
</dbReference>
<keyword evidence="1" id="KW-0472">Membrane</keyword>
<proteinExistence type="predicted"/>
<feature type="transmembrane region" description="Helical" evidence="1">
    <location>
        <begin position="15"/>
        <end position="36"/>
    </location>
</feature>
<evidence type="ECO:0000256" key="1">
    <source>
        <dbReference type="SAM" id="Phobius"/>
    </source>
</evidence>
<keyword evidence="1" id="KW-0812">Transmembrane</keyword>
<sequence>MRSISVSKDFSGAKLWLRGSVLVLAGFLAFSTIYVVGLEPMVYLHDTFHDIRHSTGFPCH</sequence>
<evidence type="ECO:0000313" key="3">
    <source>
        <dbReference type="Proteomes" id="UP000231926"/>
    </source>
</evidence>
<comment type="caution">
    <text evidence="2">The sequence shown here is derived from an EMBL/GenBank/DDBJ whole genome shotgun (WGS) entry which is preliminary data.</text>
</comment>
<evidence type="ECO:0000313" key="2">
    <source>
        <dbReference type="EMBL" id="PJZ49300.1"/>
    </source>
</evidence>
<dbReference type="Pfam" id="PF09489">
    <property type="entry name" value="CbtB"/>
    <property type="match status" value="1"/>
</dbReference>
<dbReference type="EMBL" id="NPDR01000003">
    <property type="protein sequence ID" value="PJZ49300.1"/>
    <property type="molecule type" value="Genomic_DNA"/>
</dbReference>
<dbReference type="OrthoDB" id="9813304at2"/>
<reference evidence="2 3" key="1">
    <citation type="submission" date="2017-07" db="EMBL/GenBank/DDBJ databases">
        <title>Leptospira spp. isolated from tropical soils.</title>
        <authorList>
            <person name="Thibeaux R."/>
            <person name="Iraola G."/>
            <person name="Ferres I."/>
            <person name="Bierque E."/>
            <person name="Girault D."/>
            <person name="Soupe-Gilbert M.-E."/>
            <person name="Picardeau M."/>
            <person name="Goarant C."/>
        </authorList>
    </citation>
    <scope>NUCLEOTIDE SEQUENCE [LARGE SCALE GENOMIC DNA]</scope>
    <source>
        <strain evidence="2 3">FH4-C-A2</strain>
    </source>
</reference>
<dbReference type="AlphaFoldDB" id="A0A2M9YCM4"/>
<organism evidence="2 3">
    <name type="scientific">Leptospira saintgironsiae</name>
    <dbReference type="NCBI Taxonomy" id="2023183"/>
    <lineage>
        <taxon>Bacteria</taxon>
        <taxon>Pseudomonadati</taxon>
        <taxon>Spirochaetota</taxon>
        <taxon>Spirochaetia</taxon>
        <taxon>Leptospirales</taxon>
        <taxon>Leptospiraceae</taxon>
        <taxon>Leptospira</taxon>
    </lineage>
</organism>
<dbReference type="InterPro" id="IPR012667">
    <property type="entry name" value="CbtB_put"/>
</dbReference>
<dbReference type="Proteomes" id="UP000231926">
    <property type="component" value="Unassembled WGS sequence"/>
</dbReference>